<feature type="domain" description="Glycosyl transferase CAP10" evidence="3">
    <location>
        <begin position="297"/>
        <end position="571"/>
    </location>
</feature>
<evidence type="ECO:0000313" key="4">
    <source>
        <dbReference type="EMBL" id="CAF9936876.1"/>
    </source>
</evidence>
<name>A0A8H3GBQ9_9LECA</name>
<evidence type="ECO:0000256" key="1">
    <source>
        <dbReference type="ARBA" id="ARBA00010118"/>
    </source>
</evidence>
<dbReference type="SMART" id="SM00672">
    <property type="entry name" value="CAP10"/>
    <property type="match status" value="1"/>
</dbReference>
<proteinExistence type="inferred from homology"/>
<dbReference type="Proteomes" id="UP000664534">
    <property type="component" value="Unassembled WGS sequence"/>
</dbReference>
<comment type="similarity">
    <text evidence="1">Belongs to the glycosyltransferase 90 family.</text>
</comment>
<protein>
    <recommendedName>
        <fullName evidence="3">Glycosyl transferase CAP10 domain-containing protein</fullName>
    </recommendedName>
</protein>
<dbReference type="EMBL" id="CAJPDT010000095">
    <property type="protein sequence ID" value="CAF9936876.1"/>
    <property type="molecule type" value="Genomic_DNA"/>
</dbReference>
<dbReference type="Pfam" id="PF05686">
    <property type="entry name" value="Glyco_transf_90"/>
    <property type="match status" value="1"/>
</dbReference>
<dbReference type="PANTHER" id="PTHR12203:SF35">
    <property type="entry name" value="PROTEIN O-GLUCOSYLTRANSFERASE 1"/>
    <property type="match status" value="1"/>
</dbReference>
<evidence type="ECO:0000313" key="5">
    <source>
        <dbReference type="Proteomes" id="UP000664534"/>
    </source>
</evidence>
<dbReference type="PANTHER" id="PTHR12203">
    <property type="entry name" value="KDEL LYS-ASP-GLU-LEU CONTAINING - RELATED"/>
    <property type="match status" value="1"/>
</dbReference>
<reference evidence="4" key="1">
    <citation type="submission" date="2021-03" db="EMBL/GenBank/DDBJ databases">
        <authorList>
            <person name="Tagirdzhanova G."/>
        </authorList>
    </citation>
    <scope>NUCLEOTIDE SEQUENCE</scope>
</reference>
<dbReference type="AlphaFoldDB" id="A0A8H3GBQ9"/>
<dbReference type="GO" id="GO:0016740">
    <property type="term" value="F:transferase activity"/>
    <property type="evidence" value="ECO:0007669"/>
    <property type="project" value="UniProtKB-KW"/>
</dbReference>
<keyword evidence="2" id="KW-0808">Transferase</keyword>
<dbReference type="InterPro" id="IPR006598">
    <property type="entry name" value="CAP10"/>
</dbReference>
<evidence type="ECO:0000256" key="2">
    <source>
        <dbReference type="ARBA" id="ARBA00022679"/>
    </source>
</evidence>
<gene>
    <name evidence="4" type="ORF">IMSHALPRED_010934</name>
</gene>
<organism evidence="4 5">
    <name type="scientific">Imshaugia aleurites</name>
    <dbReference type="NCBI Taxonomy" id="172621"/>
    <lineage>
        <taxon>Eukaryota</taxon>
        <taxon>Fungi</taxon>
        <taxon>Dikarya</taxon>
        <taxon>Ascomycota</taxon>
        <taxon>Pezizomycotina</taxon>
        <taxon>Lecanoromycetes</taxon>
        <taxon>OSLEUM clade</taxon>
        <taxon>Lecanoromycetidae</taxon>
        <taxon>Lecanorales</taxon>
        <taxon>Lecanorineae</taxon>
        <taxon>Parmeliaceae</taxon>
        <taxon>Imshaugia</taxon>
    </lineage>
</organism>
<dbReference type="OrthoDB" id="202415at2759"/>
<keyword evidence="5" id="KW-1185">Reference proteome</keyword>
<sequence length="585" mass="67543">MSQRFCNRKFANIFAITFLCATIALIVHYPSYASKFITTPPILLGKYVSVTTNTGLLGPTDSAKHPIEILVEEANAKFQTLKGQSTTFNEAVSEYRRRYNREPPLGFDHWYDAAIQSNATLIDNFDTIMDALEPFWGLSAQELRARVQDLRELRESKLVSMSIRDQSFTFSNTQHVSANKYQAIIDWVQPYLQFLPDMELLFSSLDEARVVVPRDELDNKMRECPGRLSSNNSSSIAQRVPIYFEDLMFQRIWMTTTLSCPVGSHARSGIIPPEDDGVHFVRNVTLAKDSCEHPSAMELHGMYGTKGTARLLETLHPIFSRSKMSTYQDLLFPASDYAPNDHYKSFDASQDTPWEDKSNILYWAGRTTGAHAKKDSGWRKWQRHRFVKEMNEGDRSVPLLRQTGGHGSRWEAYEDQMDSLSHLIDVSFTDTIHCDPEECEAMRKELHFNEEKQPAEAAYNNRFVMDIDGNAFTERFYRLLMSKSTVFKMTMFQEWHDDRLIPWVHYVPISLKMTELPETIRFLAETEKGQEIAKNIAEQGSEWALKVLRNEDMGLAVFRTLLEYGRLYGEERDRTGECPWNRKID</sequence>
<accession>A0A8H3GBQ9</accession>
<comment type="caution">
    <text evidence="4">The sequence shown here is derived from an EMBL/GenBank/DDBJ whole genome shotgun (WGS) entry which is preliminary data.</text>
</comment>
<evidence type="ECO:0000259" key="3">
    <source>
        <dbReference type="SMART" id="SM00672"/>
    </source>
</evidence>
<dbReference type="InterPro" id="IPR051091">
    <property type="entry name" value="O-Glucosyltr/Glycosyltrsf_90"/>
</dbReference>